<dbReference type="AlphaFoldDB" id="A0A397IJ12"/>
<gene>
    <name evidence="2" type="ORF">Glove_219g147</name>
</gene>
<protein>
    <submittedName>
        <fullName evidence="2">Uncharacterized protein</fullName>
    </submittedName>
</protein>
<dbReference type="STRING" id="1348612.A0A397IJ12"/>
<dbReference type="InterPro" id="IPR036397">
    <property type="entry name" value="RNaseH_sf"/>
</dbReference>
<reference evidence="2 3" key="1">
    <citation type="submission" date="2018-08" db="EMBL/GenBank/DDBJ databases">
        <title>Genome and evolution of the arbuscular mycorrhizal fungus Diversispora epigaea (formerly Glomus versiforme) and its bacterial endosymbionts.</title>
        <authorList>
            <person name="Sun X."/>
            <person name="Fei Z."/>
            <person name="Harrison M."/>
        </authorList>
    </citation>
    <scope>NUCLEOTIDE SEQUENCE [LARGE SCALE GENOMIC DNA]</scope>
    <source>
        <strain evidence="2 3">IT104</strain>
    </source>
</reference>
<dbReference type="GO" id="GO:0003676">
    <property type="term" value="F:nucleic acid binding"/>
    <property type="evidence" value="ECO:0007669"/>
    <property type="project" value="InterPro"/>
</dbReference>
<evidence type="ECO:0000313" key="3">
    <source>
        <dbReference type="Proteomes" id="UP000266861"/>
    </source>
</evidence>
<dbReference type="Proteomes" id="UP000266861">
    <property type="component" value="Unassembled WGS sequence"/>
</dbReference>
<proteinExistence type="predicted"/>
<keyword evidence="3" id="KW-1185">Reference proteome</keyword>
<dbReference type="OrthoDB" id="2416077at2759"/>
<evidence type="ECO:0000313" key="2">
    <source>
        <dbReference type="EMBL" id="RHZ74852.1"/>
    </source>
</evidence>
<accession>A0A397IJ12</accession>
<sequence>MPMLTEDYKRKRIEWARKHIDDKWNKTTFTDEATFQLFRNTVKRQVMNAEFYVEILSKHDPKSTRCLVVNDAFSKTMTLSTRVVLPKPLFKTIYNGRMLPPINTKFSPGAIKAWEESQQFIKINNEVVRRLMEKSKTKIDRDKNFRFEEKSFNKETSEKEEEEDGKGKERERVEEFLREGTEEVISEDSSTMDATASGASEKNLFLWYQIGNIKGEELDINLDDSIIKMRNEEKSLILEIGWRTNLAL</sequence>
<dbReference type="EMBL" id="PQFF01000204">
    <property type="protein sequence ID" value="RHZ74852.1"/>
    <property type="molecule type" value="Genomic_DNA"/>
</dbReference>
<dbReference type="Gene3D" id="3.30.420.10">
    <property type="entry name" value="Ribonuclease H-like superfamily/Ribonuclease H"/>
    <property type="match status" value="1"/>
</dbReference>
<name>A0A397IJ12_9GLOM</name>
<feature type="region of interest" description="Disordered" evidence="1">
    <location>
        <begin position="152"/>
        <end position="171"/>
    </location>
</feature>
<evidence type="ECO:0000256" key="1">
    <source>
        <dbReference type="SAM" id="MobiDB-lite"/>
    </source>
</evidence>
<comment type="caution">
    <text evidence="2">The sequence shown here is derived from an EMBL/GenBank/DDBJ whole genome shotgun (WGS) entry which is preliminary data.</text>
</comment>
<organism evidence="2 3">
    <name type="scientific">Diversispora epigaea</name>
    <dbReference type="NCBI Taxonomy" id="1348612"/>
    <lineage>
        <taxon>Eukaryota</taxon>
        <taxon>Fungi</taxon>
        <taxon>Fungi incertae sedis</taxon>
        <taxon>Mucoromycota</taxon>
        <taxon>Glomeromycotina</taxon>
        <taxon>Glomeromycetes</taxon>
        <taxon>Diversisporales</taxon>
        <taxon>Diversisporaceae</taxon>
        <taxon>Diversispora</taxon>
    </lineage>
</organism>